<sequence>MIRDDADYQRHGDDVHVNPLKHGDVLRIRDRSYSTFPRYVAMGTYPADRCGDISDLRALTAAQAGAWPRTPPGRLPAWGRPIST</sequence>
<evidence type="ECO:0000313" key="1">
    <source>
        <dbReference type="EMBL" id="CAI8816115.1"/>
    </source>
</evidence>
<gene>
    <name evidence="1" type="ORF">MCNOR_1851</name>
</gene>
<dbReference type="AlphaFoldDB" id="A0AA35UBZ4"/>
<dbReference type="GO" id="GO:0003677">
    <property type="term" value="F:DNA binding"/>
    <property type="evidence" value="ECO:0007669"/>
    <property type="project" value="InterPro"/>
</dbReference>
<name>A0AA35UBZ4_METCP</name>
<dbReference type="GO" id="GO:0006313">
    <property type="term" value="P:DNA transposition"/>
    <property type="evidence" value="ECO:0007669"/>
    <property type="project" value="InterPro"/>
</dbReference>
<dbReference type="Gene3D" id="3.30.70.1290">
    <property type="entry name" value="Transposase IS200-like"/>
    <property type="match status" value="1"/>
</dbReference>
<evidence type="ECO:0000313" key="2">
    <source>
        <dbReference type="Proteomes" id="UP001158598"/>
    </source>
</evidence>
<dbReference type="EMBL" id="OX458332">
    <property type="protein sequence ID" value="CAI8816115.1"/>
    <property type="molecule type" value="Genomic_DNA"/>
</dbReference>
<reference evidence="1" key="1">
    <citation type="submission" date="2023-03" db="EMBL/GenBank/DDBJ databases">
        <authorList>
            <person name="Pearce D."/>
        </authorList>
    </citation>
    <scope>NUCLEOTIDE SEQUENCE</scope>
    <source>
        <strain evidence="1">Mc</strain>
    </source>
</reference>
<dbReference type="Proteomes" id="UP001158598">
    <property type="component" value="Chromosome"/>
</dbReference>
<proteinExistence type="predicted"/>
<accession>A0AA35UBZ4</accession>
<dbReference type="InterPro" id="IPR036515">
    <property type="entry name" value="Transposase_17_sf"/>
</dbReference>
<organism evidence="1 2">
    <name type="scientific">Methylococcus capsulatus</name>
    <dbReference type="NCBI Taxonomy" id="414"/>
    <lineage>
        <taxon>Bacteria</taxon>
        <taxon>Pseudomonadati</taxon>
        <taxon>Pseudomonadota</taxon>
        <taxon>Gammaproteobacteria</taxon>
        <taxon>Methylococcales</taxon>
        <taxon>Methylococcaceae</taxon>
        <taxon>Methylococcus</taxon>
    </lineage>
</organism>
<protein>
    <submittedName>
        <fullName evidence="1">Uncharacterized protein</fullName>
    </submittedName>
</protein>
<dbReference type="GO" id="GO:0004803">
    <property type="term" value="F:transposase activity"/>
    <property type="evidence" value="ECO:0007669"/>
    <property type="project" value="InterPro"/>
</dbReference>